<dbReference type="InterPro" id="IPR032675">
    <property type="entry name" value="LRR_dom_sf"/>
</dbReference>
<dbReference type="Gene3D" id="3.80.10.10">
    <property type="entry name" value="Ribonuclease Inhibitor"/>
    <property type="match status" value="1"/>
</dbReference>
<keyword evidence="1" id="KW-0433">Leucine-rich repeat</keyword>
<keyword evidence="7" id="KW-1185">Reference proteome</keyword>
<dbReference type="FunFam" id="3.80.10.10:FF:000384">
    <property type="entry name" value="Nuclear RNA export factor 1"/>
    <property type="match status" value="1"/>
</dbReference>
<evidence type="ECO:0000259" key="4">
    <source>
        <dbReference type="Pfam" id="PF09162"/>
    </source>
</evidence>
<dbReference type="GO" id="GO:0016973">
    <property type="term" value="P:poly(A)+ mRNA export from nucleus"/>
    <property type="evidence" value="ECO:0007669"/>
    <property type="project" value="TreeGrafter"/>
</dbReference>
<dbReference type="SUPFAM" id="SSF54928">
    <property type="entry name" value="RNA-binding domain, RBD"/>
    <property type="match status" value="1"/>
</dbReference>
<organism evidence="6 7">
    <name type="scientific">Pseudonaja textilis</name>
    <name type="common">Eastern brown snake</name>
    <dbReference type="NCBI Taxonomy" id="8673"/>
    <lineage>
        <taxon>Eukaryota</taxon>
        <taxon>Metazoa</taxon>
        <taxon>Chordata</taxon>
        <taxon>Craniata</taxon>
        <taxon>Vertebrata</taxon>
        <taxon>Euteleostomi</taxon>
        <taxon>Lepidosauria</taxon>
        <taxon>Squamata</taxon>
        <taxon>Bifurcata</taxon>
        <taxon>Unidentata</taxon>
        <taxon>Episquamata</taxon>
        <taxon>Toxicofera</taxon>
        <taxon>Serpentes</taxon>
        <taxon>Colubroidea</taxon>
        <taxon>Elapidae</taxon>
        <taxon>Hydrophiinae</taxon>
        <taxon>Pseudonaja</taxon>
    </lineage>
</organism>
<dbReference type="InterPro" id="IPR012677">
    <property type="entry name" value="Nucleotide-bd_a/b_plait_sf"/>
</dbReference>
<dbReference type="PANTHER" id="PTHR10662">
    <property type="entry name" value="NUCLEAR RNA EXPORT FACTOR"/>
    <property type="match status" value="1"/>
</dbReference>
<feature type="region of interest" description="Disordered" evidence="3">
    <location>
        <begin position="1"/>
        <end position="26"/>
    </location>
</feature>
<reference evidence="6" key="1">
    <citation type="submission" date="2025-08" db="UniProtKB">
        <authorList>
            <consortium name="Ensembl"/>
        </authorList>
    </citation>
    <scope>IDENTIFICATION</scope>
</reference>
<proteinExistence type="predicted"/>
<dbReference type="Proteomes" id="UP000472273">
    <property type="component" value="Unplaced"/>
</dbReference>
<gene>
    <name evidence="6" type="primary">NXF1</name>
</gene>
<dbReference type="Pfam" id="PF09162">
    <property type="entry name" value="Tap-RNA_bind"/>
    <property type="match status" value="1"/>
</dbReference>
<dbReference type="Ensembl" id="ENSPTXT00000014002.1">
    <property type="protein sequence ID" value="ENSPTXP00000013575.1"/>
    <property type="gene ID" value="ENSPTXG00000009453.1"/>
</dbReference>
<name>A0A670YNX9_PSETE</name>
<protein>
    <submittedName>
        <fullName evidence="6">Uncharacterized protein</fullName>
    </submittedName>
</protein>
<dbReference type="SUPFAM" id="SSF52058">
    <property type="entry name" value="L domain-like"/>
    <property type="match status" value="1"/>
</dbReference>
<dbReference type="InterPro" id="IPR057125">
    <property type="entry name" value="NXF1/2/3/5-like_LRR"/>
</dbReference>
<evidence type="ECO:0000259" key="5">
    <source>
        <dbReference type="Pfam" id="PF24048"/>
    </source>
</evidence>
<dbReference type="InterPro" id="IPR001611">
    <property type="entry name" value="Leu-rich_rpt"/>
</dbReference>
<feature type="domain" description="NXF1/2/3/5-like leucine-rich repeat" evidence="5">
    <location>
        <begin position="154"/>
        <end position="276"/>
    </location>
</feature>
<dbReference type="InterPro" id="IPR035979">
    <property type="entry name" value="RBD_domain_sf"/>
</dbReference>
<dbReference type="AlphaFoldDB" id="A0A670YNX9"/>
<dbReference type="PROSITE" id="PS51450">
    <property type="entry name" value="LRR"/>
    <property type="match status" value="2"/>
</dbReference>
<dbReference type="GO" id="GO:0005634">
    <property type="term" value="C:nucleus"/>
    <property type="evidence" value="ECO:0007669"/>
    <property type="project" value="TreeGrafter"/>
</dbReference>
<evidence type="ECO:0000256" key="1">
    <source>
        <dbReference type="ARBA" id="ARBA00022614"/>
    </source>
</evidence>
<evidence type="ECO:0000313" key="7">
    <source>
        <dbReference type="Proteomes" id="UP000472273"/>
    </source>
</evidence>
<dbReference type="GeneTree" id="ENSGT00390000007539"/>
<evidence type="ECO:0000256" key="2">
    <source>
        <dbReference type="ARBA" id="ARBA00022737"/>
    </source>
</evidence>
<dbReference type="Gene3D" id="3.30.70.330">
    <property type="match status" value="1"/>
</dbReference>
<accession>A0A670YNX9</accession>
<sequence length="356" mass="40565">MSDAHEVLRTRYTPYGSRPHRPERGSQSLMNATVRRNLNIGDRALPQKPPVSKKTWFRITIPYGRKYERSWLMNAIRETCSVPFNPVEFHCVNNRAVFFVEDTSVANALKQTSRKISAPDGHKVAILINTCNPPTTIQHELKPEDIEQLKQCMSKRYDSSHQALDMKNIHADPDLIARNIDIVLNRRNCMVAMLQIVGDNIPELLSLNLSNNKLYRLDDLAGLHRKAPNLKILNLSCNQLKTEHELDKLKGLKLDELWLDNNPLCDGFRDRSAYIRPPLPVLKPPPHFFSPAEAPEASERTAFAFLSRFPLWLAHLAWPKPASLGLPSLFGGVAQDFCASLAERWHESCQTARIPW</sequence>
<dbReference type="Pfam" id="PF24048">
    <property type="entry name" value="LRR_NXF1-5"/>
    <property type="match status" value="1"/>
</dbReference>
<evidence type="ECO:0000313" key="6">
    <source>
        <dbReference type="Ensembl" id="ENSPTXP00000013575.1"/>
    </source>
</evidence>
<evidence type="ECO:0000256" key="3">
    <source>
        <dbReference type="SAM" id="MobiDB-lite"/>
    </source>
</evidence>
<dbReference type="PANTHER" id="PTHR10662:SF22">
    <property type="entry name" value="NUCLEAR RNA EXPORT FACTOR 1"/>
    <property type="match status" value="1"/>
</dbReference>
<dbReference type="GO" id="GO:0005737">
    <property type="term" value="C:cytoplasm"/>
    <property type="evidence" value="ECO:0007669"/>
    <property type="project" value="InterPro"/>
</dbReference>
<dbReference type="InterPro" id="IPR030217">
    <property type="entry name" value="NXF_fam"/>
</dbReference>
<keyword evidence="2" id="KW-0677">Repeat</keyword>
<dbReference type="InterPro" id="IPR015245">
    <property type="entry name" value="Tap_RNA-bd"/>
</dbReference>
<dbReference type="GO" id="GO:0003723">
    <property type="term" value="F:RNA binding"/>
    <property type="evidence" value="ECO:0007669"/>
    <property type="project" value="InterPro"/>
</dbReference>
<feature type="domain" description="Nuclear RNA export factor Tap RNA-binding" evidence="4">
    <location>
        <begin position="56"/>
        <end position="135"/>
    </location>
</feature>
<reference evidence="6" key="2">
    <citation type="submission" date="2025-09" db="UniProtKB">
        <authorList>
            <consortium name="Ensembl"/>
        </authorList>
    </citation>
    <scope>IDENTIFICATION</scope>
</reference>